<dbReference type="EMBL" id="PZOJ01000084">
    <property type="protein sequence ID" value="TMX75595.1"/>
    <property type="molecule type" value="Genomic_DNA"/>
</dbReference>
<sequence>MRKLAHFELKSVLNTLDHAEFMQVYDFSNLVACGISPEAIRFAYRYSCHTTAVLTAPRTSVINLDQSMECH</sequence>
<organism evidence="1 2">
    <name type="scientific">Photobacterium damselae</name>
    <dbReference type="NCBI Taxonomy" id="38293"/>
    <lineage>
        <taxon>Bacteria</taxon>
        <taxon>Pseudomonadati</taxon>
        <taxon>Pseudomonadota</taxon>
        <taxon>Gammaproteobacteria</taxon>
        <taxon>Vibrionales</taxon>
        <taxon>Vibrionaceae</taxon>
        <taxon>Photobacterium</taxon>
    </lineage>
</organism>
<name>A0ACD3T167_PHODM</name>
<keyword evidence="2" id="KW-1185">Reference proteome</keyword>
<evidence type="ECO:0000313" key="1">
    <source>
        <dbReference type="EMBL" id="TMX75595.1"/>
    </source>
</evidence>
<evidence type="ECO:0000313" key="2">
    <source>
        <dbReference type="Proteomes" id="UP000718715"/>
    </source>
</evidence>
<comment type="caution">
    <text evidence="1">The sequence shown here is derived from an EMBL/GenBank/DDBJ whole genome shotgun (WGS) entry which is preliminary data.</text>
</comment>
<protein>
    <submittedName>
        <fullName evidence="1">Uncharacterized protein</fullName>
    </submittedName>
</protein>
<proteinExistence type="predicted"/>
<reference evidence="1" key="1">
    <citation type="submission" date="2018-03" db="EMBL/GenBank/DDBJ databases">
        <title>Genomic characterization of a polymicrobial infection associated with a disease outbreak in Pacific white shrimp (Litopenaeus vannamei).</title>
        <authorList>
            <person name="Turner J.W."/>
            <person name="Bachand P.T."/>
            <person name="Tallman J."/>
            <person name="Elledge N.C."/>
            <person name="Pinnell L.J."/>
            <person name="Laughlin R.C."/>
            <person name="Zimba P.V."/>
        </authorList>
    </citation>
    <scope>NUCLEOTIDE SEQUENCE</scope>
    <source>
        <strain evidence="1">Hep-2b-22</strain>
    </source>
</reference>
<dbReference type="Proteomes" id="UP000718715">
    <property type="component" value="Unassembled WGS sequence"/>
</dbReference>
<gene>
    <name evidence="1" type="ORF">DA092_08375</name>
</gene>
<accession>A0ACD3T167</accession>